<name>A0A1B9IX53_9TREE</name>
<keyword evidence="2" id="KW-1133">Transmembrane helix</keyword>
<protein>
    <recommendedName>
        <fullName evidence="3">DUF4097 domain-containing protein</fullName>
    </recommendedName>
</protein>
<keyword evidence="5" id="KW-1185">Reference proteome</keyword>
<dbReference type="OrthoDB" id="2575133at2759"/>
<evidence type="ECO:0000313" key="5">
    <source>
        <dbReference type="Proteomes" id="UP000092583"/>
    </source>
</evidence>
<gene>
    <name evidence="4" type="ORF">L486_02783</name>
</gene>
<accession>A0A1B9IX53</accession>
<dbReference type="Pfam" id="PF13349">
    <property type="entry name" value="DUF4097"/>
    <property type="match status" value="1"/>
</dbReference>
<evidence type="ECO:0000259" key="3">
    <source>
        <dbReference type="Pfam" id="PF13349"/>
    </source>
</evidence>
<organism evidence="4 5">
    <name type="scientific">Kwoniella mangroviensis CBS 10435</name>
    <dbReference type="NCBI Taxonomy" id="1331196"/>
    <lineage>
        <taxon>Eukaryota</taxon>
        <taxon>Fungi</taxon>
        <taxon>Dikarya</taxon>
        <taxon>Basidiomycota</taxon>
        <taxon>Agaricomycotina</taxon>
        <taxon>Tremellomycetes</taxon>
        <taxon>Tremellales</taxon>
        <taxon>Cryptococcaceae</taxon>
        <taxon>Kwoniella</taxon>
    </lineage>
</organism>
<feature type="compositionally biased region" description="Low complexity" evidence="1">
    <location>
        <begin position="398"/>
        <end position="408"/>
    </location>
</feature>
<evidence type="ECO:0000313" key="4">
    <source>
        <dbReference type="EMBL" id="OCF60106.1"/>
    </source>
</evidence>
<keyword evidence="2" id="KW-0472">Membrane</keyword>
<proteinExistence type="predicted"/>
<evidence type="ECO:0000256" key="2">
    <source>
        <dbReference type="SAM" id="Phobius"/>
    </source>
</evidence>
<feature type="domain" description="DUF4097" evidence="3">
    <location>
        <begin position="218"/>
        <end position="311"/>
    </location>
</feature>
<sequence>MASLPIYHQVPTDEKSAVDFYHDEQDISKIHPASIGNGAIRLPTEADLEKKKKVLPKWKKALVALALVWFTYTVFGLIGGKGHGHHHEVDQWKGYEYGSKHDFSPCHGDGKFAPQEDELKVIPTVYGTSISLEDNRQIANASFSIPLHRRKAFNVNFGPNVDANIIISKSEIMLQDGEESAQGQIIVESSYENENDVKGVEMKSGEWFNQLSISAEGSINHKVHLILPSSESFISSPISISSAQSLNFEIDSSATGITFRDLKLKSESGDVNVPSIVGARVELESTTGNVGGIYNVSKALILKTVTGDIDAKVHVLPPWNGPSRRPPPPHGGDDKHKSKHPKHDDDEYKPKHHAHDDHDDDDEEEGHREREHRHYKKSKHHKKRDHHKKRHDKHSKRSWLSSLLSPFKKSPPPGPPGPPPPKPAFIGANSINGSVNITILSQGSYTSSEIRASSTSNNVTIQHAENFRGFYDISSSIGRFNVSVPEKYKDHHVLTVGETEHGGFQHGLVGFKRPKGEEPPKKKLPPGNATETDFEVEMDSEVDMEMEKRQWNDQPQDGPEGGHPPPPPHGPPSGPPKGDHPSPPPPPGPPGPPKGDHPPPPPPPPGPPGPPKGDHLPPPPPPPHGPPGPPPPPPGGDHPPHPPPHGPPRGPPGPGPFPPPGPPPPPGHSRVFAHADIGNVQIVL</sequence>
<dbReference type="Proteomes" id="UP000092583">
    <property type="component" value="Unassembled WGS sequence"/>
</dbReference>
<evidence type="ECO:0000256" key="1">
    <source>
        <dbReference type="SAM" id="MobiDB-lite"/>
    </source>
</evidence>
<reference evidence="4 5" key="1">
    <citation type="submission" date="2013-07" db="EMBL/GenBank/DDBJ databases">
        <title>The Genome Sequence of Kwoniella mangroviensis CBS10435.</title>
        <authorList>
            <consortium name="The Broad Institute Genome Sequencing Platform"/>
            <person name="Cuomo C."/>
            <person name="Litvintseva A."/>
            <person name="Chen Y."/>
            <person name="Heitman J."/>
            <person name="Sun S."/>
            <person name="Springer D."/>
            <person name="Dromer F."/>
            <person name="Young S.K."/>
            <person name="Zeng Q."/>
            <person name="Gargeya S."/>
            <person name="Fitzgerald M."/>
            <person name="Abouelleil A."/>
            <person name="Alvarado L."/>
            <person name="Berlin A.M."/>
            <person name="Chapman S.B."/>
            <person name="Dewar J."/>
            <person name="Goldberg J."/>
            <person name="Griggs A."/>
            <person name="Gujja S."/>
            <person name="Hansen M."/>
            <person name="Howarth C."/>
            <person name="Imamovic A."/>
            <person name="Larimer J."/>
            <person name="McCowan C."/>
            <person name="Murphy C."/>
            <person name="Pearson M."/>
            <person name="Priest M."/>
            <person name="Roberts A."/>
            <person name="Saif S."/>
            <person name="Shea T."/>
            <person name="Sykes S."/>
            <person name="Wortman J."/>
            <person name="Nusbaum C."/>
            <person name="Birren B."/>
        </authorList>
    </citation>
    <scope>NUCLEOTIDE SEQUENCE [LARGE SCALE GENOMIC DNA]</scope>
    <source>
        <strain evidence="4 5">CBS 10435</strain>
    </source>
</reference>
<dbReference type="STRING" id="1331196.A0A1B9IX53"/>
<feature type="region of interest" description="Disordered" evidence="1">
    <location>
        <begin position="315"/>
        <end position="428"/>
    </location>
</feature>
<feature type="compositionally biased region" description="Pro residues" evidence="1">
    <location>
        <begin position="562"/>
        <end position="667"/>
    </location>
</feature>
<dbReference type="EMBL" id="KI669460">
    <property type="protein sequence ID" value="OCF60106.1"/>
    <property type="molecule type" value="Genomic_DNA"/>
</dbReference>
<dbReference type="AlphaFoldDB" id="A0A1B9IX53"/>
<feature type="transmembrane region" description="Helical" evidence="2">
    <location>
        <begin position="61"/>
        <end position="80"/>
    </location>
</feature>
<feature type="region of interest" description="Disordered" evidence="1">
    <location>
        <begin position="503"/>
        <end position="684"/>
    </location>
</feature>
<feature type="compositionally biased region" description="Pro residues" evidence="1">
    <location>
        <begin position="409"/>
        <end position="423"/>
    </location>
</feature>
<keyword evidence="2" id="KW-0812">Transmembrane</keyword>
<feature type="compositionally biased region" description="Basic and acidic residues" evidence="1">
    <location>
        <begin position="331"/>
        <end position="357"/>
    </location>
</feature>
<feature type="compositionally biased region" description="Basic residues" evidence="1">
    <location>
        <begin position="370"/>
        <end position="397"/>
    </location>
</feature>
<feature type="compositionally biased region" description="Acidic residues" evidence="1">
    <location>
        <begin position="532"/>
        <end position="544"/>
    </location>
</feature>
<dbReference type="InterPro" id="IPR025164">
    <property type="entry name" value="Toastrack_DUF4097"/>
</dbReference>
<reference evidence="5" key="2">
    <citation type="submission" date="2013-12" db="EMBL/GenBank/DDBJ databases">
        <title>Evolution of pathogenesis and genome organization in the Tremellales.</title>
        <authorList>
            <person name="Cuomo C."/>
            <person name="Litvintseva A."/>
            <person name="Heitman J."/>
            <person name="Chen Y."/>
            <person name="Sun S."/>
            <person name="Springer D."/>
            <person name="Dromer F."/>
            <person name="Young S."/>
            <person name="Zeng Q."/>
            <person name="Chapman S."/>
            <person name="Gujja S."/>
            <person name="Saif S."/>
            <person name="Birren B."/>
        </authorList>
    </citation>
    <scope>NUCLEOTIDE SEQUENCE [LARGE SCALE GENOMIC DNA]</scope>
    <source>
        <strain evidence="5">CBS 10435</strain>
    </source>
</reference>